<keyword evidence="4" id="KW-0732">Signal</keyword>
<keyword evidence="2" id="KW-0336">GPI-anchor</keyword>
<dbReference type="Pfam" id="PF17064">
    <property type="entry name" value="QVR"/>
    <property type="match status" value="1"/>
</dbReference>
<keyword evidence="8" id="KW-0449">Lipoprotein</keyword>
<accession>A0A6L2Q6L9</accession>
<dbReference type="GO" id="GO:0032222">
    <property type="term" value="P:regulation of synaptic transmission, cholinergic"/>
    <property type="evidence" value="ECO:0007669"/>
    <property type="project" value="InterPro"/>
</dbReference>
<comment type="subcellular location">
    <subcellularLocation>
        <location evidence="1">Membrane</location>
        <topology evidence="1">Lipid-anchor</topology>
        <topology evidence="1">GPI-anchor</topology>
    </subcellularLocation>
</comment>
<feature type="non-terminal residue" evidence="9">
    <location>
        <position position="1"/>
    </location>
</feature>
<evidence type="ECO:0000256" key="3">
    <source>
        <dbReference type="ARBA" id="ARBA00022692"/>
    </source>
</evidence>
<dbReference type="GO" id="GO:0030431">
    <property type="term" value="P:sleep"/>
    <property type="evidence" value="ECO:0007669"/>
    <property type="project" value="InterPro"/>
</dbReference>
<dbReference type="InParanoid" id="A0A6L2Q6L9"/>
<evidence type="ECO:0000313" key="9">
    <source>
        <dbReference type="EMBL" id="GFG40583.1"/>
    </source>
</evidence>
<dbReference type="PANTHER" id="PTHR33562">
    <property type="entry name" value="ATILLA, ISOFORM B-RELATED-RELATED"/>
    <property type="match status" value="1"/>
</dbReference>
<dbReference type="PANTHER" id="PTHR33562:SF2">
    <property type="entry name" value="PROTEIN QUIVER"/>
    <property type="match status" value="1"/>
</dbReference>
<dbReference type="CDD" id="cd23593">
    <property type="entry name" value="TFP_LU_ECD_Twit"/>
    <property type="match status" value="1"/>
</dbReference>
<comment type="caution">
    <text evidence="9">The sequence shown here is derived from an EMBL/GenBank/DDBJ whole genome shotgun (WGS) entry which is preliminary data.</text>
</comment>
<evidence type="ECO:0000256" key="6">
    <source>
        <dbReference type="ARBA" id="ARBA00023136"/>
    </source>
</evidence>
<reference evidence="10" key="1">
    <citation type="submission" date="2020-01" db="EMBL/GenBank/DDBJ databases">
        <title>Draft genome sequence of the Termite Coptotermes fromosanus.</title>
        <authorList>
            <person name="Itakura S."/>
            <person name="Yosikawa Y."/>
            <person name="Umezawa K."/>
        </authorList>
    </citation>
    <scope>NUCLEOTIDE SEQUENCE [LARGE SCALE GENOMIC DNA]</scope>
</reference>
<keyword evidence="6" id="KW-0472">Membrane</keyword>
<evidence type="ECO:0000313" key="10">
    <source>
        <dbReference type="Proteomes" id="UP000502823"/>
    </source>
</evidence>
<dbReference type="OrthoDB" id="75169at2759"/>
<dbReference type="EMBL" id="BLKM01002298">
    <property type="protein sequence ID" value="GFG40583.1"/>
    <property type="molecule type" value="Genomic_DNA"/>
</dbReference>
<evidence type="ECO:0000256" key="2">
    <source>
        <dbReference type="ARBA" id="ARBA00022622"/>
    </source>
</evidence>
<evidence type="ECO:0000256" key="1">
    <source>
        <dbReference type="ARBA" id="ARBA00004589"/>
    </source>
</evidence>
<keyword evidence="10" id="KW-1185">Reference proteome</keyword>
<sequence length="176" mass="19659">RSGERADTYLGKVSLSKGWLVVHYMVSLTRPSLSIYLLLRQAKVSHRKVVMFAGNGLRCWSCTSSREHHCGDPFNSTFFRIEDCDYNFSPNTYNQPSTTVCKKQKQIVNGQEQVIRSCEYKKETACIQSHAHTPVKVVSCETCSNDDGCNTAHIVTPTTLTALLPAVLWAVASKIL</sequence>
<keyword evidence="7" id="KW-0325">Glycoprotein</keyword>
<evidence type="ECO:0000256" key="4">
    <source>
        <dbReference type="ARBA" id="ARBA00022729"/>
    </source>
</evidence>
<dbReference type="GO" id="GO:0098552">
    <property type="term" value="C:side of membrane"/>
    <property type="evidence" value="ECO:0007669"/>
    <property type="project" value="UniProtKB-KW"/>
</dbReference>
<keyword evidence="5" id="KW-1133">Transmembrane helix</keyword>
<evidence type="ECO:0000256" key="7">
    <source>
        <dbReference type="ARBA" id="ARBA00023180"/>
    </source>
</evidence>
<evidence type="ECO:0000256" key="8">
    <source>
        <dbReference type="ARBA" id="ARBA00023288"/>
    </source>
</evidence>
<dbReference type="Proteomes" id="UP000502823">
    <property type="component" value="Unassembled WGS sequence"/>
</dbReference>
<name>A0A6L2Q6L9_COPFO</name>
<gene>
    <name evidence="9" type="ORF">Cfor_04505</name>
</gene>
<dbReference type="InterPro" id="IPR050975">
    <property type="entry name" value="Sleep_regulator"/>
</dbReference>
<dbReference type="InterPro" id="IPR031424">
    <property type="entry name" value="QVR-like"/>
</dbReference>
<evidence type="ECO:0000256" key="5">
    <source>
        <dbReference type="ARBA" id="ARBA00022989"/>
    </source>
</evidence>
<protein>
    <submittedName>
        <fullName evidence="9">Uncharacterized protein</fullName>
    </submittedName>
</protein>
<organism evidence="9 10">
    <name type="scientific">Coptotermes formosanus</name>
    <name type="common">Formosan subterranean termite</name>
    <dbReference type="NCBI Taxonomy" id="36987"/>
    <lineage>
        <taxon>Eukaryota</taxon>
        <taxon>Metazoa</taxon>
        <taxon>Ecdysozoa</taxon>
        <taxon>Arthropoda</taxon>
        <taxon>Hexapoda</taxon>
        <taxon>Insecta</taxon>
        <taxon>Pterygota</taxon>
        <taxon>Neoptera</taxon>
        <taxon>Polyneoptera</taxon>
        <taxon>Dictyoptera</taxon>
        <taxon>Blattodea</taxon>
        <taxon>Blattoidea</taxon>
        <taxon>Termitoidae</taxon>
        <taxon>Rhinotermitidae</taxon>
        <taxon>Coptotermes</taxon>
    </lineage>
</organism>
<dbReference type="AlphaFoldDB" id="A0A6L2Q6L9"/>
<proteinExistence type="predicted"/>
<keyword evidence="3" id="KW-0812">Transmembrane</keyword>